<dbReference type="GO" id="GO:0016787">
    <property type="term" value="F:hydrolase activity"/>
    <property type="evidence" value="ECO:0007669"/>
    <property type="project" value="InterPro"/>
</dbReference>
<evidence type="ECO:0000259" key="2">
    <source>
        <dbReference type="Pfam" id="PF07859"/>
    </source>
</evidence>
<organism evidence="3 4">
    <name type="scientific">Nyssa sinensis</name>
    <dbReference type="NCBI Taxonomy" id="561372"/>
    <lineage>
        <taxon>Eukaryota</taxon>
        <taxon>Viridiplantae</taxon>
        <taxon>Streptophyta</taxon>
        <taxon>Embryophyta</taxon>
        <taxon>Tracheophyta</taxon>
        <taxon>Spermatophyta</taxon>
        <taxon>Magnoliopsida</taxon>
        <taxon>eudicotyledons</taxon>
        <taxon>Gunneridae</taxon>
        <taxon>Pentapetalae</taxon>
        <taxon>asterids</taxon>
        <taxon>Cornales</taxon>
        <taxon>Nyssaceae</taxon>
        <taxon>Nyssa</taxon>
    </lineage>
</organism>
<feature type="domain" description="Alpha/beta hydrolase fold-3" evidence="2">
    <location>
        <begin position="70"/>
        <end position="275"/>
    </location>
</feature>
<dbReference type="InterPro" id="IPR050466">
    <property type="entry name" value="Carboxylest/Gibb_receptor"/>
</dbReference>
<feature type="domain" description="Alpha/beta hydrolase fold-3" evidence="2">
    <location>
        <begin position="348"/>
        <end position="552"/>
    </location>
</feature>
<accession>A0A5J5AYK5</accession>
<dbReference type="Pfam" id="PF07859">
    <property type="entry name" value="Abhydrolase_3"/>
    <property type="match status" value="2"/>
</dbReference>
<comment type="similarity">
    <text evidence="1">Belongs to the 'GDXG' lipolytic enzyme family.</text>
</comment>
<name>A0A5J5AYK5_9ASTE</name>
<dbReference type="OrthoDB" id="408631at2759"/>
<reference evidence="3 4" key="1">
    <citation type="submission" date="2019-09" db="EMBL/GenBank/DDBJ databases">
        <title>A chromosome-level genome assembly of the Chinese tupelo Nyssa sinensis.</title>
        <authorList>
            <person name="Yang X."/>
            <person name="Kang M."/>
            <person name="Yang Y."/>
            <person name="Xiong H."/>
            <person name="Wang M."/>
            <person name="Zhang Z."/>
            <person name="Wang Z."/>
            <person name="Wu H."/>
            <person name="Ma T."/>
            <person name="Liu J."/>
            <person name="Xi Z."/>
        </authorList>
    </citation>
    <scope>NUCLEOTIDE SEQUENCE [LARGE SCALE GENOMIC DNA]</scope>
    <source>
        <strain evidence="3">J267</strain>
        <tissue evidence="3">Leaf</tissue>
    </source>
</reference>
<evidence type="ECO:0000313" key="4">
    <source>
        <dbReference type="Proteomes" id="UP000325577"/>
    </source>
</evidence>
<sequence>MEITHDFPPFFRVYKDGRVERFMVANDASPAVDPVTGVESKDVVISSETGVRARIFIPKINGPDQKLPLLIHYHGGGFCVGSPFDVVTQKLLTSLSSQAQVIAVSVDFRLAPEHPLPIAYDDSWAALQWIATHSKGQGPEPWINQYADLNRVFLAGESAGANIAHNVAVQAGATGLDGLKLRGLMIVHPFFVGKEPDKMIQYLYPTSNGSDDDPRLNPAVDPDLSKMGCERVFVCVAEKDWLKPRGLAYYEALKKSGWGGEMEFMENEGEDHCFHIFNPTIAHEFRFFRVYKDGRVEKFIRPTQKIPPSDDPITGVQSKDVIISTEPEISARIFLPRLTTPPHKLPVLFYIHGGGFSFESAFSPTYDRLVRTLAAEANVVAVSVEYRLALEHPIPACYDDCWAALQWVASHAKGDGPEPWLNHYADFEQVFLAGDSAGGNMSSNLAFRVGSIGLPGVRVVGAVLCHPYIGGVEYDDTMWLYLCPTNSGFDDPRMKPPVEDLAVLGCERVLVFVAEKDHLCGPGKAYCERLRKSGWGGMVEMVENEGEDHCFHLRDPTREKAVALIKKIVSFIKLE</sequence>
<proteinExistence type="inferred from homology"/>
<dbReference type="EMBL" id="CM018039">
    <property type="protein sequence ID" value="KAA8536175.1"/>
    <property type="molecule type" value="Genomic_DNA"/>
</dbReference>
<dbReference type="PANTHER" id="PTHR23024">
    <property type="entry name" value="ARYLACETAMIDE DEACETYLASE"/>
    <property type="match status" value="1"/>
</dbReference>
<dbReference type="InterPro" id="IPR029058">
    <property type="entry name" value="AB_hydrolase_fold"/>
</dbReference>
<dbReference type="SUPFAM" id="SSF53474">
    <property type="entry name" value="alpha/beta-Hydrolases"/>
    <property type="match status" value="2"/>
</dbReference>
<gene>
    <name evidence="3" type="ORF">F0562_028653</name>
</gene>
<dbReference type="Gene3D" id="3.40.50.1820">
    <property type="entry name" value="alpha/beta hydrolase"/>
    <property type="match status" value="2"/>
</dbReference>
<keyword evidence="4" id="KW-1185">Reference proteome</keyword>
<dbReference type="InterPro" id="IPR013094">
    <property type="entry name" value="AB_hydrolase_3"/>
</dbReference>
<protein>
    <recommendedName>
        <fullName evidence="2">Alpha/beta hydrolase fold-3 domain-containing protein</fullName>
    </recommendedName>
</protein>
<dbReference type="Proteomes" id="UP000325577">
    <property type="component" value="Linkage Group LG16"/>
</dbReference>
<dbReference type="PANTHER" id="PTHR23024:SF632">
    <property type="entry name" value="2-HYDROXYISOFLAVANONE DEHYDRATASE-LIKE"/>
    <property type="match status" value="1"/>
</dbReference>
<evidence type="ECO:0000313" key="3">
    <source>
        <dbReference type="EMBL" id="KAA8536175.1"/>
    </source>
</evidence>
<dbReference type="AlphaFoldDB" id="A0A5J5AYK5"/>
<evidence type="ECO:0000256" key="1">
    <source>
        <dbReference type="ARBA" id="ARBA00010515"/>
    </source>
</evidence>